<reference evidence="1 2" key="1">
    <citation type="journal article" date="2011" name="Science">
        <title>The Selaginella genome identifies genetic changes associated with the evolution of vascular plants.</title>
        <authorList>
            <person name="Banks J.A."/>
            <person name="Nishiyama T."/>
            <person name="Hasebe M."/>
            <person name="Bowman J.L."/>
            <person name="Gribskov M."/>
            <person name="dePamphilis C."/>
            <person name="Albert V.A."/>
            <person name="Aono N."/>
            <person name="Aoyama T."/>
            <person name="Ambrose B.A."/>
            <person name="Ashton N.W."/>
            <person name="Axtell M.J."/>
            <person name="Barker E."/>
            <person name="Barker M.S."/>
            <person name="Bennetzen J.L."/>
            <person name="Bonawitz N.D."/>
            <person name="Chapple C."/>
            <person name="Cheng C."/>
            <person name="Correa L.G."/>
            <person name="Dacre M."/>
            <person name="DeBarry J."/>
            <person name="Dreyer I."/>
            <person name="Elias M."/>
            <person name="Engstrom E.M."/>
            <person name="Estelle M."/>
            <person name="Feng L."/>
            <person name="Finet C."/>
            <person name="Floyd S.K."/>
            <person name="Frommer W.B."/>
            <person name="Fujita T."/>
            <person name="Gramzow L."/>
            <person name="Gutensohn M."/>
            <person name="Harholt J."/>
            <person name="Hattori M."/>
            <person name="Heyl A."/>
            <person name="Hirai T."/>
            <person name="Hiwatashi Y."/>
            <person name="Ishikawa M."/>
            <person name="Iwata M."/>
            <person name="Karol K.G."/>
            <person name="Koehler B."/>
            <person name="Kolukisaoglu U."/>
            <person name="Kubo M."/>
            <person name="Kurata T."/>
            <person name="Lalonde S."/>
            <person name="Li K."/>
            <person name="Li Y."/>
            <person name="Litt A."/>
            <person name="Lyons E."/>
            <person name="Manning G."/>
            <person name="Maruyama T."/>
            <person name="Michael T.P."/>
            <person name="Mikami K."/>
            <person name="Miyazaki S."/>
            <person name="Morinaga S."/>
            <person name="Murata T."/>
            <person name="Mueller-Roeber B."/>
            <person name="Nelson D.R."/>
            <person name="Obara M."/>
            <person name="Oguri Y."/>
            <person name="Olmstead R.G."/>
            <person name="Onodera N."/>
            <person name="Petersen B.L."/>
            <person name="Pils B."/>
            <person name="Prigge M."/>
            <person name="Rensing S.A."/>
            <person name="Riano-Pachon D.M."/>
            <person name="Roberts A.W."/>
            <person name="Sato Y."/>
            <person name="Scheller H.V."/>
            <person name="Schulz B."/>
            <person name="Schulz C."/>
            <person name="Shakirov E.V."/>
            <person name="Shibagaki N."/>
            <person name="Shinohara N."/>
            <person name="Shippen D.E."/>
            <person name="Soerensen I."/>
            <person name="Sotooka R."/>
            <person name="Sugimoto N."/>
            <person name="Sugita M."/>
            <person name="Sumikawa N."/>
            <person name="Tanurdzic M."/>
            <person name="Theissen G."/>
            <person name="Ulvskov P."/>
            <person name="Wakazuki S."/>
            <person name="Weng J.K."/>
            <person name="Willats W.W."/>
            <person name="Wipf D."/>
            <person name="Wolf P.G."/>
            <person name="Yang L."/>
            <person name="Zimmer A.D."/>
            <person name="Zhu Q."/>
            <person name="Mitros T."/>
            <person name="Hellsten U."/>
            <person name="Loque D."/>
            <person name="Otillar R."/>
            <person name="Salamov A."/>
            <person name="Schmutz J."/>
            <person name="Shapiro H."/>
            <person name="Lindquist E."/>
            <person name="Lucas S."/>
            <person name="Rokhsar D."/>
            <person name="Grigoriev I.V."/>
        </authorList>
    </citation>
    <scope>NUCLEOTIDE SEQUENCE [LARGE SCALE GENOMIC DNA]</scope>
</reference>
<dbReference type="CDD" id="cd00257">
    <property type="entry name" value="beta-trefoil_FSCN-like"/>
    <property type="match status" value="1"/>
</dbReference>
<accession>D8QWH0</accession>
<dbReference type="Proteomes" id="UP000001514">
    <property type="component" value="Unassembled WGS sequence"/>
</dbReference>
<organism evidence="2">
    <name type="scientific">Selaginella moellendorffii</name>
    <name type="common">Spikemoss</name>
    <dbReference type="NCBI Taxonomy" id="88036"/>
    <lineage>
        <taxon>Eukaryota</taxon>
        <taxon>Viridiplantae</taxon>
        <taxon>Streptophyta</taxon>
        <taxon>Embryophyta</taxon>
        <taxon>Tracheophyta</taxon>
        <taxon>Lycopodiopsida</taxon>
        <taxon>Selaginellales</taxon>
        <taxon>Selaginellaceae</taxon>
        <taxon>Selaginella</taxon>
    </lineage>
</organism>
<dbReference type="PANTHER" id="PTHR39244:SF5">
    <property type="entry name" value="NATTERIN-3-LIKE"/>
    <property type="match status" value="1"/>
</dbReference>
<dbReference type="PANTHER" id="PTHR39244">
    <property type="entry name" value="NATTERIN-4"/>
    <property type="match status" value="1"/>
</dbReference>
<dbReference type="Gene3D" id="2.80.10.50">
    <property type="match status" value="1"/>
</dbReference>
<keyword evidence="2" id="KW-1185">Reference proteome</keyword>
<proteinExistence type="predicted"/>
<evidence type="ECO:0000313" key="1">
    <source>
        <dbReference type="EMBL" id="EFJ35637.1"/>
    </source>
</evidence>
<gene>
    <name evidence="1" type="ORF">SELMODRAFT_405176</name>
</gene>
<dbReference type="EMBL" id="GL377568">
    <property type="protein sequence ID" value="EFJ35637.1"/>
    <property type="molecule type" value="Genomic_DNA"/>
</dbReference>
<name>D8QWH0_SELML</name>
<dbReference type="HOGENOM" id="CLU_462651_0_0_1"/>
<protein>
    <submittedName>
        <fullName evidence="1">Uncharacterized protein</fullName>
    </submittedName>
</protein>
<dbReference type="KEGG" id="smo:SELMODRAFT_405176"/>
<dbReference type="InterPro" id="IPR053237">
    <property type="entry name" value="Natterin_C"/>
</dbReference>
<dbReference type="AlphaFoldDB" id="D8QWH0"/>
<dbReference type="SUPFAM" id="SSF50405">
    <property type="entry name" value="Actin-crosslinking proteins"/>
    <property type="match status" value="1"/>
</dbReference>
<sequence>MAPQMRLHCRCQKCTLGGLIPEGTIVCLSTYRNHEKGKGVTRKKTHRLPANNGQEIIHCKCPLCAIDFGAAGRPFTTSGLLLHLRRNQARIDCSKERSAANRSSDPRATATAAAVAPTIAAARQDHDLGDSLDKPDEREINRFEEKRLLRPSSPESSCGIASAYGGGRFFPPVLVAQGTRPRCRARGCCRAGIAKAAVGIHGLRGWEKIILAIEWLLYKVEVVYKESTNTALVLFVPGSNSLFLISVSKKEEEPPFVPYVPTAAIIPLDGGKDSRYIALKCVVSPSTFLALSFQDNTPTSPSPPHQVLFIFGKKVVAVRSQNGRYWNRNDQGWIVADREQTPTSNDKSCQFRVVQVRENVVALKSMVDDVYINVSKLASKQVCGYKAVGGSASSASEMERYMTLLSDNGNYVRVQDTNGCSSTAKLQTKAPCSRLGSSGGRFEPGECQKKQEFSLRACEDWKERSGFKIDREQKRHTDYWKVSLNTAVANLIRDQSARFTVSKPVRAWNLTNIKYLLELAEMSEAKNGRDLGSVVSGPMVSSILPSIRTTKTDNGKKVVKAVQVQTSYTAKDVPGSGTKVKVEVRCQMKV</sequence>
<dbReference type="InterPro" id="IPR008999">
    <property type="entry name" value="Actin-crosslinking"/>
</dbReference>
<dbReference type="InParanoid" id="D8QWH0"/>
<evidence type="ECO:0000313" key="2">
    <source>
        <dbReference type="Proteomes" id="UP000001514"/>
    </source>
</evidence>
<dbReference type="Gramene" id="EFJ35637">
    <property type="protein sequence ID" value="EFJ35637"/>
    <property type="gene ID" value="SELMODRAFT_405176"/>
</dbReference>